<protein>
    <recommendedName>
        <fullName evidence="10">Magnesium transport protein CorA</fullName>
    </recommendedName>
</protein>
<keyword evidence="6 8" id="KW-1133">Transmembrane helix</keyword>
<dbReference type="NCBIfam" id="TIGR00383">
    <property type="entry name" value="corA"/>
    <property type="match status" value="1"/>
</dbReference>
<evidence type="ECO:0000256" key="5">
    <source>
        <dbReference type="ARBA" id="ARBA00022692"/>
    </source>
</evidence>
<dbReference type="Pfam" id="PF01544">
    <property type="entry name" value="CorA"/>
    <property type="match status" value="1"/>
</dbReference>
<dbReference type="GO" id="GO:0050897">
    <property type="term" value="F:cobalt ion binding"/>
    <property type="evidence" value="ECO:0007669"/>
    <property type="project" value="TreeGrafter"/>
</dbReference>
<comment type="similarity">
    <text evidence="2">Belongs to the CorA metal ion transporter (MIT) (TC 1.A.35) family.</text>
</comment>
<evidence type="ECO:0000256" key="7">
    <source>
        <dbReference type="ARBA" id="ARBA00023136"/>
    </source>
</evidence>
<dbReference type="InterPro" id="IPR002523">
    <property type="entry name" value="MgTranspt_CorA/ZnTranspt_ZntB"/>
</dbReference>
<keyword evidence="3" id="KW-0813">Transport</keyword>
<dbReference type="InterPro" id="IPR004488">
    <property type="entry name" value="Mg/Co-transport_prot_CorA"/>
</dbReference>
<proteinExistence type="inferred from homology"/>
<dbReference type="SUPFAM" id="SSF144083">
    <property type="entry name" value="Magnesium transport protein CorA, transmembrane region"/>
    <property type="match status" value="1"/>
</dbReference>
<dbReference type="InterPro" id="IPR045863">
    <property type="entry name" value="CorA_TM1_TM2"/>
</dbReference>
<evidence type="ECO:0000256" key="2">
    <source>
        <dbReference type="ARBA" id="ARBA00009765"/>
    </source>
</evidence>
<feature type="transmembrane region" description="Helical" evidence="8">
    <location>
        <begin position="331"/>
        <end position="351"/>
    </location>
</feature>
<dbReference type="AlphaFoldDB" id="A0A0F9PMA8"/>
<dbReference type="Gene3D" id="3.30.460.20">
    <property type="entry name" value="CorA soluble domain-like"/>
    <property type="match status" value="1"/>
</dbReference>
<evidence type="ECO:0008006" key="10">
    <source>
        <dbReference type="Google" id="ProtNLM"/>
    </source>
</evidence>
<comment type="caution">
    <text evidence="9">The sequence shown here is derived from an EMBL/GenBank/DDBJ whole genome shotgun (WGS) entry which is preliminary data.</text>
</comment>
<dbReference type="GO" id="GO:0000287">
    <property type="term" value="F:magnesium ion binding"/>
    <property type="evidence" value="ECO:0007669"/>
    <property type="project" value="TreeGrafter"/>
</dbReference>
<reference evidence="9" key="1">
    <citation type="journal article" date="2015" name="Nature">
        <title>Complex archaea that bridge the gap between prokaryotes and eukaryotes.</title>
        <authorList>
            <person name="Spang A."/>
            <person name="Saw J.H."/>
            <person name="Jorgensen S.L."/>
            <person name="Zaremba-Niedzwiedzka K."/>
            <person name="Martijn J."/>
            <person name="Lind A.E."/>
            <person name="van Eijk R."/>
            <person name="Schleper C."/>
            <person name="Guy L."/>
            <person name="Ettema T.J."/>
        </authorList>
    </citation>
    <scope>NUCLEOTIDE SEQUENCE</scope>
</reference>
<accession>A0A0F9PMA8</accession>
<keyword evidence="4" id="KW-1003">Cell membrane</keyword>
<evidence type="ECO:0000256" key="4">
    <source>
        <dbReference type="ARBA" id="ARBA00022475"/>
    </source>
</evidence>
<dbReference type="FunFam" id="1.20.58.340:FF:000012">
    <property type="entry name" value="Magnesium transport protein CorA"/>
    <property type="match status" value="1"/>
</dbReference>
<feature type="transmembrane region" description="Helical" evidence="8">
    <location>
        <begin position="293"/>
        <end position="311"/>
    </location>
</feature>
<organism evidence="9">
    <name type="scientific">marine sediment metagenome</name>
    <dbReference type="NCBI Taxonomy" id="412755"/>
    <lineage>
        <taxon>unclassified sequences</taxon>
        <taxon>metagenomes</taxon>
        <taxon>ecological metagenomes</taxon>
    </lineage>
</organism>
<gene>
    <name evidence="9" type="ORF">LCGC14_0808950</name>
</gene>
<keyword evidence="7 8" id="KW-0472">Membrane</keyword>
<dbReference type="GO" id="GO:0015087">
    <property type="term" value="F:cobalt ion transmembrane transporter activity"/>
    <property type="evidence" value="ECO:0007669"/>
    <property type="project" value="InterPro"/>
</dbReference>
<comment type="subcellular location">
    <subcellularLocation>
        <location evidence="1">Cell membrane</location>
        <topology evidence="1">Multi-pass membrane protein</topology>
    </subcellularLocation>
</comment>
<evidence type="ECO:0000256" key="8">
    <source>
        <dbReference type="SAM" id="Phobius"/>
    </source>
</evidence>
<dbReference type="Gene3D" id="1.20.58.340">
    <property type="entry name" value="Magnesium transport protein CorA, transmembrane region"/>
    <property type="match status" value="2"/>
</dbReference>
<evidence type="ECO:0000313" key="9">
    <source>
        <dbReference type="EMBL" id="KKN32915.1"/>
    </source>
</evidence>
<dbReference type="PANTHER" id="PTHR46494">
    <property type="entry name" value="CORA FAMILY METAL ION TRANSPORTER (EUROFUNG)"/>
    <property type="match status" value="1"/>
</dbReference>
<evidence type="ECO:0000256" key="1">
    <source>
        <dbReference type="ARBA" id="ARBA00004651"/>
    </source>
</evidence>
<dbReference type="SUPFAM" id="SSF143865">
    <property type="entry name" value="CorA soluble domain-like"/>
    <property type="match status" value="1"/>
</dbReference>
<dbReference type="CDD" id="cd12828">
    <property type="entry name" value="TmCorA-like_1"/>
    <property type="match status" value="1"/>
</dbReference>
<sequence length="357" mass="41579">MAYFNKHYHSPGTAPGTLVAIQKPVTPVSIKLIDYTASSVEEHRLDSARDCEPFLARETKTWIQVNGHIDPDTLRNFGELFDLHDLALEDIINSGQRPKIELYDNQIFIIAALPVYDGQNLELVQVSLFVGKDYVICFCPLAEDPFEPVRKRMRQSSNRRFADRGIDYLLYALMDFIVDAGFPVLEQFGGQLETLEEELLERPDQKTLSSLHELKRELLILRRVLWPQRELITTLMRGEDELILADTLVYFRDCYDHSIQIIELLESFREMTTSMLDIYLSSISQRTNETMRVLTIIATIFIPLTFVVGVYGMNFNHPGSPWSMPELRWYYGYPMVWGVMIITVLGLLWFFRRRHWI</sequence>
<dbReference type="InterPro" id="IPR045861">
    <property type="entry name" value="CorA_cytoplasmic_dom"/>
</dbReference>
<keyword evidence="5 8" id="KW-0812">Transmembrane</keyword>
<evidence type="ECO:0000256" key="3">
    <source>
        <dbReference type="ARBA" id="ARBA00022448"/>
    </source>
</evidence>
<name>A0A0F9PMA8_9ZZZZ</name>
<dbReference type="PANTHER" id="PTHR46494:SF1">
    <property type="entry name" value="CORA FAMILY METAL ION TRANSPORTER (EUROFUNG)"/>
    <property type="match status" value="1"/>
</dbReference>
<dbReference type="EMBL" id="LAZR01002219">
    <property type="protein sequence ID" value="KKN32915.1"/>
    <property type="molecule type" value="Genomic_DNA"/>
</dbReference>
<dbReference type="GO" id="GO:0005886">
    <property type="term" value="C:plasma membrane"/>
    <property type="evidence" value="ECO:0007669"/>
    <property type="project" value="UniProtKB-SubCell"/>
</dbReference>
<evidence type="ECO:0000256" key="6">
    <source>
        <dbReference type="ARBA" id="ARBA00022989"/>
    </source>
</evidence>
<dbReference type="GO" id="GO:0015095">
    <property type="term" value="F:magnesium ion transmembrane transporter activity"/>
    <property type="evidence" value="ECO:0007669"/>
    <property type="project" value="InterPro"/>
</dbReference>